<proteinExistence type="inferred from homology"/>
<dbReference type="Gene3D" id="1.10.1740.10">
    <property type="match status" value="1"/>
</dbReference>
<dbReference type="NCBIfam" id="TIGR02983">
    <property type="entry name" value="SigE-fam_strep"/>
    <property type="match status" value="1"/>
</dbReference>
<dbReference type="CDD" id="cd06171">
    <property type="entry name" value="Sigma70_r4"/>
    <property type="match status" value="1"/>
</dbReference>
<comment type="similarity">
    <text evidence="1">Belongs to the sigma-70 factor family. ECF subfamily.</text>
</comment>
<dbReference type="InterPro" id="IPR013325">
    <property type="entry name" value="RNA_pol_sigma_r2"/>
</dbReference>
<dbReference type="GO" id="GO:0016987">
    <property type="term" value="F:sigma factor activity"/>
    <property type="evidence" value="ECO:0007669"/>
    <property type="project" value="UniProtKB-KW"/>
</dbReference>
<accession>A0A7K3WGJ1</accession>
<dbReference type="InterPro" id="IPR014284">
    <property type="entry name" value="RNA_pol_sigma-70_dom"/>
</dbReference>
<dbReference type="PANTHER" id="PTHR43133">
    <property type="entry name" value="RNA POLYMERASE ECF-TYPE SIGMA FACTO"/>
    <property type="match status" value="1"/>
</dbReference>
<evidence type="ECO:0000256" key="5">
    <source>
        <dbReference type="ARBA" id="ARBA00023163"/>
    </source>
</evidence>
<keyword evidence="3" id="KW-0731">Sigma factor</keyword>
<dbReference type="SUPFAM" id="SSF88946">
    <property type="entry name" value="Sigma2 domain of RNA polymerase sigma factors"/>
    <property type="match status" value="1"/>
</dbReference>
<dbReference type="InterPro" id="IPR039425">
    <property type="entry name" value="RNA_pol_sigma-70-like"/>
</dbReference>
<evidence type="ECO:0000256" key="4">
    <source>
        <dbReference type="ARBA" id="ARBA00023125"/>
    </source>
</evidence>
<evidence type="ECO:0000313" key="8">
    <source>
        <dbReference type="EMBL" id="NEL54623.1"/>
    </source>
</evidence>
<dbReference type="Pfam" id="PF08281">
    <property type="entry name" value="Sigma70_r4_2"/>
    <property type="match status" value="1"/>
</dbReference>
<dbReference type="Gene3D" id="1.10.10.10">
    <property type="entry name" value="Winged helix-like DNA-binding domain superfamily/Winged helix DNA-binding domain"/>
    <property type="match status" value="1"/>
</dbReference>
<keyword evidence="5" id="KW-0804">Transcription</keyword>
<keyword evidence="2" id="KW-0805">Transcription regulation</keyword>
<dbReference type="InterPro" id="IPR036388">
    <property type="entry name" value="WH-like_DNA-bd_sf"/>
</dbReference>
<dbReference type="NCBIfam" id="TIGR02937">
    <property type="entry name" value="sigma70-ECF"/>
    <property type="match status" value="1"/>
</dbReference>
<evidence type="ECO:0000256" key="2">
    <source>
        <dbReference type="ARBA" id="ARBA00023015"/>
    </source>
</evidence>
<sequence length="175" mass="19609">MRGGWVSREREVAFTAFVQQHQAALLRTAYLVTGQHAAAEGVVQAALLKTYTHWDRIDVSPLAFARRVVVNTHTSWRRLLSATERPVSDVPDRAAPRDPHPDDRKEEMMAALRQLPPRMRAVVVLRFYEDLSEAETARLLGCSVGTVKTQSSRGLARLRQSVAALDPSHCTDRAR</sequence>
<evidence type="ECO:0000259" key="7">
    <source>
        <dbReference type="Pfam" id="PF08281"/>
    </source>
</evidence>
<evidence type="ECO:0000256" key="3">
    <source>
        <dbReference type="ARBA" id="ARBA00023082"/>
    </source>
</evidence>
<dbReference type="Pfam" id="PF04542">
    <property type="entry name" value="Sigma70_r2"/>
    <property type="match status" value="1"/>
</dbReference>
<evidence type="ECO:0000256" key="1">
    <source>
        <dbReference type="ARBA" id="ARBA00010641"/>
    </source>
</evidence>
<feature type="domain" description="RNA polymerase sigma factor 70 region 4 type 2" evidence="7">
    <location>
        <begin position="106"/>
        <end position="158"/>
    </location>
</feature>
<dbReference type="InterPro" id="IPR007627">
    <property type="entry name" value="RNA_pol_sigma70_r2"/>
</dbReference>
<dbReference type="GO" id="GO:0003677">
    <property type="term" value="F:DNA binding"/>
    <property type="evidence" value="ECO:0007669"/>
    <property type="project" value="UniProtKB-KW"/>
</dbReference>
<keyword evidence="9" id="KW-1185">Reference proteome</keyword>
<reference evidence="8 9" key="1">
    <citation type="submission" date="2020-02" db="EMBL/GenBank/DDBJ databases">
        <title>The whole genome sequence of CPCC 205119.</title>
        <authorList>
            <person name="Jiang Z."/>
        </authorList>
    </citation>
    <scope>NUCLEOTIDE SEQUENCE [LARGE SCALE GENOMIC DNA]</scope>
    <source>
        <strain evidence="8 9">CPCC 205119</strain>
    </source>
</reference>
<dbReference type="AlphaFoldDB" id="A0A7K3WGJ1"/>
<feature type="domain" description="RNA polymerase sigma-70 region 2" evidence="6">
    <location>
        <begin position="17"/>
        <end position="78"/>
    </location>
</feature>
<organism evidence="8 9">
    <name type="scientific">Goekera deserti</name>
    <dbReference type="NCBI Taxonomy" id="2497753"/>
    <lineage>
        <taxon>Bacteria</taxon>
        <taxon>Bacillati</taxon>
        <taxon>Actinomycetota</taxon>
        <taxon>Actinomycetes</taxon>
        <taxon>Geodermatophilales</taxon>
        <taxon>Geodermatophilaceae</taxon>
        <taxon>Goekera</taxon>
    </lineage>
</organism>
<keyword evidence="4" id="KW-0238">DNA-binding</keyword>
<dbReference type="GO" id="GO:0006352">
    <property type="term" value="P:DNA-templated transcription initiation"/>
    <property type="evidence" value="ECO:0007669"/>
    <property type="project" value="InterPro"/>
</dbReference>
<dbReference type="EMBL" id="JAAGWK010000015">
    <property type="protein sequence ID" value="NEL54623.1"/>
    <property type="molecule type" value="Genomic_DNA"/>
</dbReference>
<dbReference type="InterPro" id="IPR014325">
    <property type="entry name" value="RNA_pol_sigma-E_actinobac"/>
</dbReference>
<dbReference type="PANTHER" id="PTHR43133:SF50">
    <property type="entry name" value="ECF RNA POLYMERASE SIGMA FACTOR SIGM"/>
    <property type="match status" value="1"/>
</dbReference>
<gene>
    <name evidence="8" type="ORF">G1H19_11485</name>
</gene>
<evidence type="ECO:0000313" key="9">
    <source>
        <dbReference type="Proteomes" id="UP000470470"/>
    </source>
</evidence>
<dbReference type="Proteomes" id="UP000470470">
    <property type="component" value="Unassembled WGS sequence"/>
</dbReference>
<name>A0A7K3WGJ1_9ACTN</name>
<dbReference type="SUPFAM" id="SSF88659">
    <property type="entry name" value="Sigma3 and sigma4 domains of RNA polymerase sigma factors"/>
    <property type="match status" value="1"/>
</dbReference>
<dbReference type="InterPro" id="IPR013249">
    <property type="entry name" value="RNA_pol_sigma70_r4_t2"/>
</dbReference>
<protein>
    <submittedName>
        <fullName evidence="8">SigE family RNA polymerase sigma factor</fullName>
    </submittedName>
</protein>
<comment type="caution">
    <text evidence="8">The sequence shown here is derived from an EMBL/GenBank/DDBJ whole genome shotgun (WGS) entry which is preliminary data.</text>
</comment>
<evidence type="ECO:0000259" key="6">
    <source>
        <dbReference type="Pfam" id="PF04542"/>
    </source>
</evidence>
<dbReference type="InterPro" id="IPR013324">
    <property type="entry name" value="RNA_pol_sigma_r3/r4-like"/>
</dbReference>